<gene>
    <name evidence="2" type="ORF">FB566_0500</name>
</gene>
<evidence type="ECO:0000259" key="1">
    <source>
        <dbReference type="Pfam" id="PF02036"/>
    </source>
</evidence>
<evidence type="ECO:0000313" key="3">
    <source>
        <dbReference type="Proteomes" id="UP000317043"/>
    </source>
</evidence>
<reference evidence="2 3" key="1">
    <citation type="submission" date="2019-06" db="EMBL/GenBank/DDBJ databases">
        <title>Sequencing the genomes of 1000 actinobacteria strains.</title>
        <authorList>
            <person name="Klenk H.-P."/>
        </authorList>
    </citation>
    <scope>NUCLEOTIDE SEQUENCE [LARGE SCALE GENOMIC DNA]</scope>
    <source>
        <strain evidence="2 3">DSM 45928</strain>
    </source>
</reference>
<dbReference type="SUPFAM" id="SSF55718">
    <property type="entry name" value="SCP-like"/>
    <property type="match status" value="1"/>
</dbReference>
<comment type="caution">
    <text evidence="2">The sequence shown here is derived from an EMBL/GenBank/DDBJ whole genome shotgun (WGS) entry which is preliminary data.</text>
</comment>
<dbReference type="Gene3D" id="3.30.1050.10">
    <property type="entry name" value="SCP2 sterol-binding domain"/>
    <property type="match status" value="1"/>
</dbReference>
<dbReference type="Proteomes" id="UP000317043">
    <property type="component" value="Unassembled WGS sequence"/>
</dbReference>
<dbReference type="InterPro" id="IPR036527">
    <property type="entry name" value="SCP2_sterol-bd_dom_sf"/>
</dbReference>
<dbReference type="EMBL" id="VFOW01000001">
    <property type="protein sequence ID" value="TQL75008.1"/>
    <property type="molecule type" value="Genomic_DNA"/>
</dbReference>
<sequence>MATAEECLAALQRFADNIAANNEQVKGKVNFDRQLACDITDLGTSFHGRFAEGSLIDIAKGDDPNAQIRMTVASDDLVALVNGELDFGKAYAGGRVKLKASLLDLLKLKNIL</sequence>
<dbReference type="RefSeq" id="WP_142034539.1">
    <property type="nucleotide sequence ID" value="NZ_JBHTGS010000002.1"/>
</dbReference>
<dbReference type="AlphaFoldDB" id="A0A543AQZ4"/>
<feature type="domain" description="SCP2" evidence="1">
    <location>
        <begin position="34"/>
        <end position="112"/>
    </location>
</feature>
<dbReference type="InterPro" id="IPR003033">
    <property type="entry name" value="SCP2_sterol-bd_dom"/>
</dbReference>
<dbReference type="Pfam" id="PF02036">
    <property type="entry name" value="SCP2"/>
    <property type="match status" value="1"/>
</dbReference>
<keyword evidence="3" id="KW-1185">Reference proteome</keyword>
<organism evidence="2 3">
    <name type="scientific">Stackebrandtia endophytica</name>
    <dbReference type="NCBI Taxonomy" id="1496996"/>
    <lineage>
        <taxon>Bacteria</taxon>
        <taxon>Bacillati</taxon>
        <taxon>Actinomycetota</taxon>
        <taxon>Actinomycetes</taxon>
        <taxon>Glycomycetales</taxon>
        <taxon>Glycomycetaceae</taxon>
        <taxon>Stackebrandtia</taxon>
    </lineage>
</organism>
<protein>
    <submittedName>
        <fullName evidence="2">SCP-2 sterol transfer family protein</fullName>
    </submittedName>
</protein>
<accession>A0A543AQZ4</accession>
<dbReference type="InParanoid" id="A0A543AQZ4"/>
<proteinExistence type="predicted"/>
<evidence type="ECO:0000313" key="2">
    <source>
        <dbReference type="EMBL" id="TQL75008.1"/>
    </source>
</evidence>
<dbReference type="OrthoDB" id="3534000at2"/>
<name>A0A543AQZ4_9ACTN</name>